<evidence type="ECO:0000313" key="2">
    <source>
        <dbReference type="Proteomes" id="UP001143543"/>
    </source>
</evidence>
<dbReference type="Proteomes" id="UP001143543">
    <property type="component" value="Unassembled WGS sequence"/>
</dbReference>
<accession>A0ABQ5MGT6</accession>
<reference evidence="1" key="1">
    <citation type="submission" date="2022-07" db="EMBL/GenBank/DDBJ databases">
        <title>Taxonomy of Novel Oxalotrophic and Methylotrophic Bacteria.</title>
        <authorList>
            <person name="Sahin N."/>
            <person name="Tani A."/>
        </authorList>
    </citation>
    <scope>NUCLEOTIDE SEQUENCE</scope>
    <source>
        <strain evidence="1">Y10</strain>
    </source>
</reference>
<dbReference type="RefSeq" id="WP_281764268.1">
    <property type="nucleotide sequence ID" value="NZ_BRVO01000001.1"/>
</dbReference>
<sequence>MKLLIITAIAEYETDIKLILKKSGVKVFSCQGVTGYKDVTNTDIEGNWFAGEMVATNSILCYAFVGADSVDEVITNIAAFNDEQDFLSKIHVAEVAIERTNTIL</sequence>
<evidence type="ECO:0008006" key="3">
    <source>
        <dbReference type="Google" id="ProtNLM"/>
    </source>
</evidence>
<comment type="caution">
    <text evidence="1">The sequence shown here is derived from an EMBL/GenBank/DDBJ whole genome shotgun (WGS) entry which is preliminary data.</text>
</comment>
<evidence type="ECO:0000313" key="1">
    <source>
        <dbReference type="EMBL" id="GLB48634.1"/>
    </source>
</evidence>
<organism evidence="1 2">
    <name type="scientific">Neptunitalea lumnitzerae</name>
    <dbReference type="NCBI Taxonomy" id="2965509"/>
    <lineage>
        <taxon>Bacteria</taxon>
        <taxon>Pseudomonadati</taxon>
        <taxon>Bacteroidota</taxon>
        <taxon>Flavobacteriia</taxon>
        <taxon>Flavobacteriales</taxon>
        <taxon>Flavobacteriaceae</taxon>
        <taxon>Neptunitalea</taxon>
    </lineage>
</organism>
<keyword evidence="2" id="KW-1185">Reference proteome</keyword>
<gene>
    <name evidence="1" type="ORF">Y10_10020</name>
</gene>
<dbReference type="EMBL" id="BRVO01000001">
    <property type="protein sequence ID" value="GLB48634.1"/>
    <property type="molecule type" value="Genomic_DNA"/>
</dbReference>
<proteinExistence type="predicted"/>
<name>A0ABQ5MGT6_9FLAO</name>
<protein>
    <recommendedName>
        <fullName evidence="3">Nitrogen regulatory protein P-II</fullName>
    </recommendedName>
</protein>